<dbReference type="InterPro" id="IPR015943">
    <property type="entry name" value="WD40/YVTN_repeat-like_dom_sf"/>
</dbReference>
<dbReference type="EMBL" id="DXDC01000192">
    <property type="protein sequence ID" value="HIY65926.1"/>
    <property type="molecule type" value="Genomic_DNA"/>
</dbReference>
<evidence type="ECO:0000313" key="3">
    <source>
        <dbReference type="EMBL" id="HIY65926.1"/>
    </source>
</evidence>
<keyword evidence="1" id="KW-0732">Signal</keyword>
<feature type="domain" description="Pyrrolo-quinoline quinone repeat" evidence="2">
    <location>
        <begin position="134"/>
        <end position="323"/>
    </location>
</feature>
<dbReference type="Proteomes" id="UP000824005">
    <property type="component" value="Unassembled WGS sequence"/>
</dbReference>
<feature type="signal peptide" evidence="1">
    <location>
        <begin position="1"/>
        <end position="20"/>
    </location>
</feature>
<accession>A0A9D2C8B2</accession>
<dbReference type="Gene3D" id="2.130.10.10">
    <property type="entry name" value="YVTN repeat-like/Quinoprotein amine dehydrogenase"/>
    <property type="match status" value="1"/>
</dbReference>
<gene>
    <name evidence="3" type="ORF">H9830_06580</name>
</gene>
<sequence length="384" mass="39797">MKHGRAGAVAALCLVLVGCATDDSTATEPVPVASQLPAAETSAMLLPAPYEDREIVTPDWDLEPLHADGVSLAATPGESALEFSAVDDFGEVLWRAERPLSCSGFALTTDADGRSLAILTDLTSSSTAFAETTASAYDLHTGERVWGPVDVPGPHRGPGAVFAYAPKSVMGESGPRLALDAATGETVHDEESGSATVIGEYHGIFLTSAGRELIATDASGEELWRSEGAERWTPSVPGAYEHARLGGRYALVATASSGASLVELDTGEVKGEDLRDAAFDIASGTLVMQHGSGLTAVDADGNELWQMTLAEGTEIAGLGDVFLFLLEDGSLRVHNVITGAHAQAYAEGDGRIVYPVTVADTGAALLLDGGDYRLVMASRGIDAP</sequence>
<dbReference type="SUPFAM" id="SSF50998">
    <property type="entry name" value="Quinoprotein alcohol dehydrogenase-like"/>
    <property type="match status" value="1"/>
</dbReference>
<reference evidence="3" key="1">
    <citation type="journal article" date="2021" name="PeerJ">
        <title>Extensive microbial diversity within the chicken gut microbiome revealed by metagenomics and culture.</title>
        <authorList>
            <person name="Gilroy R."/>
            <person name="Ravi A."/>
            <person name="Getino M."/>
            <person name="Pursley I."/>
            <person name="Horton D.L."/>
            <person name="Alikhan N.F."/>
            <person name="Baker D."/>
            <person name="Gharbi K."/>
            <person name="Hall N."/>
            <person name="Watson M."/>
            <person name="Adriaenssens E.M."/>
            <person name="Foster-Nyarko E."/>
            <person name="Jarju S."/>
            <person name="Secka A."/>
            <person name="Antonio M."/>
            <person name="Oren A."/>
            <person name="Chaudhuri R.R."/>
            <person name="La Ragione R."/>
            <person name="Hildebrand F."/>
            <person name="Pallen M.J."/>
        </authorList>
    </citation>
    <scope>NUCLEOTIDE SEQUENCE</scope>
    <source>
        <strain evidence="3">ChiGjej1B1-98</strain>
    </source>
</reference>
<dbReference type="InterPro" id="IPR002372">
    <property type="entry name" value="PQQ_rpt_dom"/>
</dbReference>
<organism evidence="3 4">
    <name type="scientific">Candidatus Agrococcus pullicola</name>
    <dbReference type="NCBI Taxonomy" id="2838429"/>
    <lineage>
        <taxon>Bacteria</taxon>
        <taxon>Bacillati</taxon>
        <taxon>Actinomycetota</taxon>
        <taxon>Actinomycetes</taxon>
        <taxon>Micrococcales</taxon>
        <taxon>Microbacteriaceae</taxon>
        <taxon>Agrococcus</taxon>
    </lineage>
</organism>
<dbReference type="Pfam" id="PF13360">
    <property type="entry name" value="PQQ_2"/>
    <property type="match status" value="1"/>
</dbReference>
<dbReference type="AlphaFoldDB" id="A0A9D2C8B2"/>
<dbReference type="PROSITE" id="PS51257">
    <property type="entry name" value="PROKAR_LIPOPROTEIN"/>
    <property type="match status" value="1"/>
</dbReference>
<evidence type="ECO:0000259" key="2">
    <source>
        <dbReference type="Pfam" id="PF13360"/>
    </source>
</evidence>
<evidence type="ECO:0000256" key="1">
    <source>
        <dbReference type="SAM" id="SignalP"/>
    </source>
</evidence>
<protein>
    <submittedName>
        <fullName evidence="3">PQQ-like beta-propeller repeat protein</fullName>
    </submittedName>
</protein>
<reference evidence="3" key="2">
    <citation type="submission" date="2021-04" db="EMBL/GenBank/DDBJ databases">
        <authorList>
            <person name="Gilroy R."/>
        </authorList>
    </citation>
    <scope>NUCLEOTIDE SEQUENCE</scope>
    <source>
        <strain evidence="3">ChiGjej1B1-98</strain>
    </source>
</reference>
<dbReference type="InterPro" id="IPR011047">
    <property type="entry name" value="Quinoprotein_ADH-like_sf"/>
</dbReference>
<evidence type="ECO:0000313" key="4">
    <source>
        <dbReference type="Proteomes" id="UP000824005"/>
    </source>
</evidence>
<proteinExistence type="predicted"/>
<comment type="caution">
    <text evidence="3">The sequence shown here is derived from an EMBL/GenBank/DDBJ whole genome shotgun (WGS) entry which is preliminary data.</text>
</comment>
<name>A0A9D2C8B2_9MICO</name>
<feature type="chain" id="PRO_5039368151" evidence="1">
    <location>
        <begin position="21"/>
        <end position="384"/>
    </location>
</feature>